<name>A0A9D4F8R2_DREPO</name>
<dbReference type="InterPro" id="IPR038050">
    <property type="entry name" value="Neuro_actylchol_rec"/>
</dbReference>
<gene>
    <name evidence="2" type="ORF">DPMN_147271</name>
</gene>
<organism evidence="2 3">
    <name type="scientific">Dreissena polymorpha</name>
    <name type="common">Zebra mussel</name>
    <name type="synonym">Mytilus polymorpha</name>
    <dbReference type="NCBI Taxonomy" id="45954"/>
    <lineage>
        <taxon>Eukaryota</taxon>
        <taxon>Metazoa</taxon>
        <taxon>Spiralia</taxon>
        <taxon>Lophotrochozoa</taxon>
        <taxon>Mollusca</taxon>
        <taxon>Bivalvia</taxon>
        <taxon>Autobranchia</taxon>
        <taxon>Heteroconchia</taxon>
        <taxon>Euheterodonta</taxon>
        <taxon>Imparidentia</taxon>
        <taxon>Neoheterodontei</taxon>
        <taxon>Myida</taxon>
        <taxon>Dreissenoidea</taxon>
        <taxon>Dreissenidae</taxon>
        <taxon>Dreissena</taxon>
    </lineage>
</organism>
<evidence type="ECO:0000256" key="1">
    <source>
        <dbReference type="SAM" id="Phobius"/>
    </source>
</evidence>
<dbReference type="EMBL" id="JAIWYP010000007">
    <property type="protein sequence ID" value="KAH3793752.1"/>
    <property type="molecule type" value="Genomic_DNA"/>
</dbReference>
<dbReference type="AlphaFoldDB" id="A0A9D4F8R2"/>
<feature type="transmembrane region" description="Helical" evidence="1">
    <location>
        <begin position="60"/>
        <end position="83"/>
    </location>
</feature>
<keyword evidence="1" id="KW-0812">Transmembrane</keyword>
<comment type="caution">
    <text evidence="2">The sequence shown here is derived from an EMBL/GenBank/DDBJ whole genome shotgun (WGS) entry which is preliminary data.</text>
</comment>
<dbReference type="Proteomes" id="UP000828390">
    <property type="component" value="Unassembled WGS sequence"/>
</dbReference>
<accession>A0A9D4F8R2</accession>
<keyword evidence="1" id="KW-0472">Membrane</keyword>
<reference evidence="2" key="2">
    <citation type="submission" date="2020-11" db="EMBL/GenBank/DDBJ databases">
        <authorList>
            <person name="McCartney M.A."/>
            <person name="Auch B."/>
            <person name="Kono T."/>
            <person name="Mallez S."/>
            <person name="Becker A."/>
            <person name="Gohl D.M."/>
            <person name="Silverstein K.A.T."/>
            <person name="Koren S."/>
            <person name="Bechman K.B."/>
            <person name="Herman A."/>
            <person name="Abrahante J.E."/>
            <person name="Garbe J."/>
        </authorList>
    </citation>
    <scope>NUCLEOTIDE SEQUENCE</scope>
    <source>
        <strain evidence="2">Duluth1</strain>
        <tissue evidence="2">Whole animal</tissue>
    </source>
</reference>
<sequence length="111" mass="12655">MGYTSDEIRIMGPDTGPSANWQELINNPEWTLVEVSESNFSKPRHMMVFNLHLKRKPRYIVTYIILPLLVLIALNGCVFLLPGQSGEKTSYAITVFSPLLSSLPSYRKHFQ</sequence>
<protein>
    <submittedName>
        <fullName evidence="2">Uncharacterized protein</fullName>
    </submittedName>
</protein>
<keyword evidence="1" id="KW-1133">Transmembrane helix</keyword>
<keyword evidence="3" id="KW-1185">Reference proteome</keyword>
<evidence type="ECO:0000313" key="3">
    <source>
        <dbReference type="Proteomes" id="UP000828390"/>
    </source>
</evidence>
<reference evidence="2" key="1">
    <citation type="journal article" date="2019" name="bioRxiv">
        <title>The Genome of the Zebra Mussel, Dreissena polymorpha: A Resource for Invasive Species Research.</title>
        <authorList>
            <person name="McCartney M.A."/>
            <person name="Auch B."/>
            <person name="Kono T."/>
            <person name="Mallez S."/>
            <person name="Zhang Y."/>
            <person name="Obille A."/>
            <person name="Becker A."/>
            <person name="Abrahante J.E."/>
            <person name="Garbe J."/>
            <person name="Badalamenti J.P."/>
            <person name="Herman A."/>
            <person name="Mangelson H."/>
            <person name="Liachko I."/>
            <person name="Sullivan S."/>
            <person name="Sone E.D."/>
            <person name="Koren S."/>
            <person name="Silverstein K.A.T."/>
            <person name="Beckman K.B."/>
            <person name="Gohl D.M."/>
        </authorList>
    </citation>
    <scope>NUCLEOTIDE SEQUENCE</scope>
    <source>
        <strain evidence="2">Duluth1</strain>
        <tissue evidence="2">Whole animal</tissue>
    </source>
</reference>
<evidence type="ECO:0000313" key="2">
    <source>
        <dbReference type="EMBL" id="KAH3793752.1"/>
    </source>
</evidence>
<proteinExistence type="predicted"/>
<dbReference type="Gene3D" id="1.20.58.390">
    <property type="entry name" value="Neurotransmitter-gated ion-channel transmembrane domain"/>
    <property type="match status" value="1"/>
</dbReference>